<name>A0A2Z6S607_9GLOM</name>
<evidence type="ECO:0000313" key="2">
    <source>
        <dbReference type="Proteomes" id="UP000247702"/>
    </source>
</evidence>
<sequence length="263" mass="31120">MVHRIFKAMVPRTNRKNIELDLLKRYTTLFAIRHLVDGGIDQRLSRRCDGFTSMTSNFRHILTNWYITEDKGTSNEHDEQDDVVTSPVNFITNITLKKEVSRQDRENVMLNLPHFNSELLLSFEDIGFKSALVYSQMSWYKLATYTIEETTSGVFSKIHLHIGDFVTIQEENHDECYAIIKGIFKYKANNNKFYAFIILDWFEEIKRVHHVLKCPLYRIQATDDTCWRRIFPISVVDHVQKVHFVYDATNECWIKNNFFFTAI</sequence>
<dbReference type="Proteomes" id="UP000247702">
    <property type="component" value="Unassembled WGS sequence"/>
</dbReference>
<dbReference type="EMBL" id="BEXD01004417">
    <property type="protein sequence ID" value="GBC10814.1"/>
    <property type="molecule type" value="Genomic_DNA"/>
</dbReference>
<keyword evidence="2" id="KW-1185">Reference proteome</keyword>
<accession>A0A2Z6S607</accession>
<protein>
    <recommendedName>
        <fullName evidence="3">BAH domain-containing protein</fullName>
    </recommendedName>
</protein>
<dbReference type="AlphaFoldDB" id="A0A2Z6S607"/>
<organism evidence="1 2">
    <name type="scientific">Rhizophagus clarus</name>
    <dbReference type="NCBI Taxonomy" id="94130"/>
    <lineage>
        <taxon>Eukaryota</taxon>
        <taxon>Fungi</taxon>
        <taxon>Fungi incertae sedis</taxon>
        <taxon>Mucoromycota</taxon>
        <taxon>Glomeromycotina</taxon>
        <taxon>Glomeromycetes</taxon>
        <taxon>Glomerales</taxon>
        <taxon>Glomeraceae</taxon>
        <taxon>Rhizophagus</taxon>
    </lineage>
</organism>
<gene>
    <name evidence="1" type="ORF">RclHR1_09920012</name>
</gene>
<comment type="caution">
    <text evidence="1">The sequence shown here is derived from an EMBL/GenBank/DDBJ whole genome shotgun (WGS) entry which is preliminary data.</text>
</comment>
<proteinExistence type="predicted"/>
<reference evidence="1 2" key="1">
    <citation type="submission" date="2017-11" db="EMBL/GenBank/DDBJ databases">
        <title>The genome of Rhizophagus clarus HR1 reveals common genetic basis of auxotrophy among arbuscular mycorrhizal fungi.</title>
        <authorList>
            <person name="Kobayashi Y."/>
        </authorList>
    </citation>
    <scope>NUCLEOTIDE SEQUENCE [LARGE SCALE GENOMIC DNA]</scope>
    <source>
        <strain evidence="1 2">HR1</strain>
    </source>
</reference>
<dbReference type="STRING" id="94130.A0A2Z6S607"/>
<evidence type="ECO:0008006" key="3">
    <source>
        <dbReference type="Google" id="ProtNLM"/>
    </source>
</evidence>
<evidence type="ECO:0000313" key="1">
    <source>
        <dbReference type="EMBL" id="GBC10814.1"/>
    </source>
</evidence>